<dbReference type="Proteomes" id="UP000799438">
    <property type="component" value="Unassembled WGS sequence"/>
</dbReference>
<protein>
    <recommendedName>
        <fullName evidence="16">Peptidase M14 domain-containing protein</fullName>
    </recommendedName>
</protein>
<feature type="active site" description="Proton donor/acceptor" evidence="14">
    <location>
        <position position="399"/>
    </location>
</feature>
<keyword evidence="10" id="KW-0862">Zinc</keyword>
<dbReference type="GO" id="GO:0005576">
    <property type="term" value="C:extracellular region"/>
    <property type="evidence" value="ECO:0007669"/>
    <property type="project" value="UniProtKB-SubCell"/>
</dbReference>
<comment type="function">
    <text evidence="2">Extracellular metalloprotease that contributes to pathogenicity.</text>
</comment>
<dbReference type="PANTHER" id="PTHR11705">
    <property type="entry name" value="PROTEASE FAMILY M14 CARBOXYPEPTIDASE A,B"/>
    <property type="match status" value="1"/>
</dbReference>
<dbReference type="GO" id="GO:0004181">
    <property type="term" value="F:metallocarboxypeptidase activity"/>
    <property type="evidence" value="ECO:0007669"/>
    <property type="project" value="InterPro"/>
</dbReference>
<evidence type="ECO:0000256" key="12">
    <source>
        <dbReference type="ARBA" id="ARBA00023049"/>
    </source>
</evidence>
<keyword evidence="12" id="KW-0482">Metalloprotease</keyword>
<dbReference type="SUPFAM" id="SSF53187">
    <property type="entry name" value="Zn-dependent exopeptidases"/>
    <property type="match status" value="1"/>
</dbReference>
<evidence type="ECO:0000313" key="18">
    <source>
        <dbReference type="Proteomes" id="UP000799438"/>
    </source>
</evidence>
<dbReference type="CDD" id="cd03860">
    <property type="entry name" value="M14_CP_A-B_like"/>
    <property type="match status" value="1"/>
</dbReference>
<dbReference type="AlphaFoldDB" id="A0A6A6BDK4"/>
<dbReference type="PROSITE" id="PS00132">
    <property type="entry name" value="CARBOXYPEPT_ZN_1"/>
    <property type="match status" value="1"/>
</dbReference>
<evidence type="ECO:0000256" key="1">
    <source>
        <dbReference type="ARBA" id="ARBA00001947"/>
    </source>
</evidence>
<feature type="signal peptide" evidence="15">
    <location>
        <begin position="1"/>
        <end position="19"/>
    </location>
</feature>
<evidence type="ECO:0000256" key="8">
    <source>
        <dbReference type="ARBA" id="ARBA00022729"/>
    </source>
</evidence>
<dbReference type="GO" id="GO:0008270">
    <property type="term" value="F:zinc ion binding"/>
    <property type="evidence" value="ECO:0007669"/>
    <property type="project" value="InterPro"/>
</dbReference>
<dbReference type="FunFam" id="3.40.630.10:FF:000165">
    <property type="entry name" value="Glucan 1,4-alpha-glucosidase, putative"/>
    <property type="match status" value="1"/>
</dbReference>
<dbReference type="PROSITE" id="PS52035">
    <property type="entry name" value="PEPTIDASE_M14"/>
    <property type="match status" value="1"/>
</dbReference>
<dbReference type="GO" id="GO:0006508">
    <property type="term" value="P:proteolysis"/>
    <property type="evidence" value="ECO:0007669"/>
    <property type="project" value="UniProtKB-KW"/>
</dbReference>
<feature type="chain" id="PRO_5025445348" description="Peptidase M14 domain-containing protein" evidence="15">
    <location>
        <begin position="20"/>
        <end position="434"/>
    </location>
</feature>
<name>A0A6A6BDK4_9PEZI</name>
<keyword evidence="5" id="KW-0964">Secreted</keyword>
<dbReference type="InterPro" id="IPR057247">
    <property type="entry name" value="CARBOXYPEPT_ZN_2"/>
</dbReference>
<evidence type="ECO:0000256" key="15">
    <source>
        <dbReference type="SAM" id="SignalP"/>
    </source>
</evidence>
<dbReference type="SMART" id="SM00631">
    <property type="entry name" value="Zn_pept"/>
    <property type="match status" value="1"/>
</dbReference>
<keyword evidence="6" id="KW-0645">Protease</keyword>
<evidence type="ECO:0000259" key="16">
    <source>
        <dbReference type="PROSITE" id="PS52035"/>
    </source>
</evidence>
<feature type="domain" description="Peptidase M14" evidence="16">
    <location>
        <begin position="128"/>
        <end position="433"/>
    </location>
</feature>
<dbReference type="Gene3D" id="3.40.630.10">
    <property type="entry name" value="Zn peptidases"/>
    <property type="match status" value="1"/>
</dbReference>
<comment type="subcellular location">
    <subcellularLocation>
        <location evidence="3">Secreted</location>
    </subcellularLocation>
</comment>
<keyword evidence="13" id="KW-0865">Zymogen</keyword>
<dbReference type="InterPro" id="IPR000834">
    <property type="entry name" value="Peptidase_M14"/>
</dbReference>
<dbReference type="PROSITE" id="PS00133">
    <property type="entry name" value="CARBOXYPEPT_ZN_2"/>
    <property type="match status" value="1"/>
</dbReference>
<evidence type="ECO:0000256" key="3">
    <source>
        <dbReference type="ARBA" id="ARBA00004613"/>
    </source>
</evidence>
<evidence type="ECO:0000256" key="11">
    <source>
        <dbReference type="ARBA" id="ARBA00023026"/>
    </source>
</evidence>
<dbReference type="GeneID" id="54299639"/>
<keyword evidence="7" id="KW-0479">Metal-binding</keyword>
<dbReference type="Pfam" id="PF00246">
    <property type="entry name" value="Peptidase_M14"/>
    <property type="match status" value="1"/>
</dbReference>
<dbReference type="InterPro" id="IPR057246">
    <property type="entry name" value="CARBOXYPEPT_ZN_1"/>
</dbReference>
<evidence type="ECO:0000256" key="2">
    <source>
        <dbReference type="ARBA" id="ARBA00003091"/>
    </source>
</evidence>
<comment type="cofactor">
    <cofactor evidence="1">
        <name>Zn(2+)</name>
        <dbReference type="ChEBI" id="CHEBI:29105"/>
    </cofactor>
</comment>
<dbReference type="PANTHER" id="PTHR11705:SF143">
    <property type="entry name" value="SLL0236 PROTEIN"/>
    <property type="match status" value="1"/>
</dbReference>
<evidence type="ECO:0000256" key="5">
    <source>
        <dbReference type="ARBA" id="ARBA00022525"/>
    </source>
</evidence>
<evidence type="ECO:0000256" key="9">
    <source>
        <dbReference type="ARBA" id="ARBA00022801"/>
    </source>
</evidence>
<sequence length="434" mass="46532">MHPLTLLTLLLPLLPPTHAAAITSPNTDPNTPTPTPTPLTYTHHKVLRVPYDAYSAHASTLAGLAETLNDSPQGAGHADILVAPENVQQVEALGLGGRVLHEDLGADLRAEESQGIEATTPSDAFFTSYHPYATHITFLASLQAAYPSRSELVSAGASYEGRNISGIHFWGSAGKGRRPAVVLHATVHAREWVTTLVNEFVAWRLLEGYEANATVRAWVDKYDFFVFPVVNPDGFMYTQTQQRLWRKNRQPNGSSGRGSSCAGTDINRNWDAGWATPGGASTDPCAEDYRGSAPGSAPETVALSAQLASVAKAQGVKLYVDWHSYSQLWMWPYGYTCSKLAANNAALESLATRAVAAIKATSGKTFTAGPICETIYAASGSSVDYVNDVVQADYVYTAELRDTGTYGFVLPADQIRPAAEEVWAALGVVLAGME</sequence>
<keyword evidence="11" id="KW-0843">Virulence</keyword>
<dbReference type="PRINTS" id="PR00765">
    <property type="entry name" value="CRBOXYPTASEA"/>
</dbReference>
<reference evidence="17" key="1">
    <citation type="journal article" date="2020" name="Stud. Mycol.">
        <title>101 Dothideomycetes genomes: a test case for predicting lifestyles and emergence of pathogens.</title>
        <authorList>
            <person name="Haridas S."/>
            <person name="Albert R."/>
            <person name="Binder M."/>
            <person name="Bloem J."/>
            <person name="Labutti K."/>
            <person name="Salamov A."/>
            <person name="Andreopoulos B."/>
            <person name="Baker S."/>
            <person name="Barry K."/>
            <person name="Bills G."/>
            <person name="Bluhm B."/>
            <person name="Cannon C."/>
            <person name="Castanera R."/>
            <person name="Culley D."/>
            <person name="Daum C."/>
            <person name="Ezra D."/>
            <person name="Gonzalez J."/>
            <person name="Henrissat B."/>
            <person name="Kuo A."/>
            <person name="Liang C."/>
            <person name="Lipzen A."/>
            <person name="Lutzoni F."/>
            <person name="Magnuson J."/>
            <person name="Mondo S."/>
            <person name="Nolan M."/>
            <person name="Ohm R."/>
            <person name="Pangilinan J."/>
            <person name="Park H.-J."/>
            <person name="Ramirez L."/>
            <person name="Alfaro M."/>
            <person name="Sun H."/>
            <person name="Tritt A."/>
            <person name="Yoshinaga Y."/>
            <person name="Zwiers L.-H."/>
            <person name="Turgeon B."/>
            <person name="Goodwin S."/>
            <person name="Spatafora J."/>
            <person name="Crous P."/>
            <person name="Grigoriev I."/>
        </authorList>
    </citation>
    <scope>NUCLEOTIDE SEQUENCE</scope>
    <source>
        <strain evidence="17">CBS 121167</strain>
    </source>
</reference>
<evidence type="ECO:0000256" key="4">
    <source>
        <dbReference type="ARBA" id="ARBA00005988"/>
    </source>
</evidence>
<evidence type="ECO:0000256" key="10">
    <source>
        <dbReference type="ARBA" id="ARBA00022833"/>
    </source>
</evidence>
<evidence type="ECO:0000256" key="7">
    <source>
        <dbReference type="ARBA" id="ARBA00022723"/>
    </source>
</evidence>
<accession>A0A6A6BDK4</accession>
<evidence type="ECO:0000256" key="6">
    <source>
        <dbReference type="ARBA" id="ARBA00022670"/>
    </source>
</evidence>
<dbReference type="OrthoDB" id="3626597at2759"/>
<evidence type="ECO:0000256" key="14">
    <source>
        <dbReference type="PROSITE-ProRule" id="PRU01379"/>
    </source>
</evidence>
<comment type="similarity">
    <text evidence="4 14">Belongs to the peptidase M14 family.</text>
</comment>
<dbReference type="EMBL" id="ML995487">
    <property type="protein sequence ID" value="KAF2141314.1"/>
    <property type="molecule type" value="Genomic_DNA"/>
</dbReference>
<gene>
    <name evidence="17" type="ORF">K452DRAFT_298704</name>
</gene>
<keyword evidence="9" id="KW-0378">Hydrolase</keyword>
<dbReference type="RefSeq" id="XP_033397027.1">
    <property type="nucleotide sequence ID" value="XM_033542142.1"/>
</dbReference>
<proteinExistence type="inferred from homology"/>
<evidence type="ECO:0000313" key="17">
    <source>
        <dbReference type="EMBL" id="KAF2141314.1"/>
    </source>
</evidence>
<keyword evidence="18" id="KW-1185">Reference proteome</keyword>
<organism evidence="17 18">
    <name type="scientific">Aplosporella prunicola CBS 121167</name>
    <dbReference type="NCBI Taxonomy" id="1176127"/>
    <lineage>
        <taxon>Eukaryota</taxon>
        <taxon>Fungi</taxon>
        <taxon>Dikarya</taxon>
        <taxon>Ascomycota</taxon>
        <taxon>Pezizomycotina</taxon>
        <taxon>Dothideomycetes</taxon>
        <taxon>Dothideomycetes incertae sedis</taxon>
        <taxon>Botryosphaeriales</taxon>
        <taxon>Aplosporellaceae</taxon>
        <taxon>Aplosporella</taxon>
    </lineage>
</organism>
<keyword evidence="8 15" id="KW-0732">Signal</keyword>
<evidence type="ECO:0000256" key="13">
    <source>
        <dbReference type="ARBA" id="ARBA00023145"/>
    </source>
</evidence>